<dbReference type="Proteomes" id="UP001431209">
    <property type="component" value="Unassembled WGS sequence"/>
</dbReference>
<accession>A0AAW2Z7D8</accession>
<proteinExistence type="predicted"/>
<dbReference type="InterPro" id="IPR003774">
    <property type="entry name" value="AlgH-like"/>
</dbReference>
<evidence type="ECO:0000256" key="1">
    <source>
        <dbReference type="SAM" id="MobiDB-lite"/>
    </source>
</evidence>
<protein>
    <submittedName>
        <fullName evidence="2">Transcriptional regulator AlgH</fullName>
    </submittedName>
</protein>
<comment type="caution">
    <text evidence="2">The sequence shown here is derived from an EMBL/GenBank/DDBJ whole genome shotgun (WGS) entry which is preliminary data.</text>
</comment>
<dbReference type="Gene3D" id="3.40.1740.10">
    <property type="entry name" value="VC0467-like"/>
    <property type="match status" value="1"/>
</dbReference>
<gene>
    <name evidence="2" type="ORF">AKO1_003299</name>
</gene>
<keyword evidence="3" id="KW-1185">Reference proteome</keyword>
<evidence type="ECO:0000313" key="3">
    <source>
        <dbReference type="Proteomes" id="UP001431209"/>
    </source>
</evidence>
<sequence length="370" mass="42515">MNKLTRVLYRNLLHTAKVYDSKPAFKTRRTKLHLKHERQDEQINNPLLKKHLKEHSQKIFGDRIFYLPIEKSFADLTREGFKINKDLQGEEKDAAIDAGYVLLRNFNNALREEQSEAEAETETKTSPPATTKTNLPKFELTDKIEPGVLLIAHPCSTSVFKKSIVLICDHNDTITPGSRLKTHTSGVILNKKMTPKFQNDFIFVVAEGDGYTIFQDPKILKEMGLKTDFKKPQPPKEQDANITRYGGPCHGTFSLYKSPQGDFSNQEQTEKTNNKVKKLPGGMIWGESDVINQIKTLQQEKEQDVKKEDRIVIYKGNAQWEKDQLSSELERGSWVMVKCNQEDIWKLVGNKEQDEVLWDEMLKSLGGEYE</sequence>
<dbReference type="AlphaFoldDB" id="A0AAW2Z7D8"/>
<dbReference type="Pfam" id="PF02622">
    <property type="entry name" value="DUF179"/>
    <property type="match status" value="1"/>
</dbReference>
<dbReference type="EMBL" id="JAOPGA020001159">
    <property type="protein sequence ID" value="KAL0485717.1"/>
    <property type="molecule type" value="Genomic_DNA"/>
</dbReference>
<dbReference type="PANTHER" id="PTHR31984:SF17">
    <property type="entry name" value="TRANSCRIPTIONAL REGULATOR"/>
    <property type="match status" value="1"/>
</dbReference>
<evidence type="ECO:0000313" key="2">
    <source>
        <dbReference type="EMBL" id="KAL0485717.1"/>
    </source>
</evidence>
<feature type="region of interest" description="Disordered" evidence="1">
    <location>
        <begin position="112"/>
        <end position="136"/>
    </location>
</feature>
<feature type="non-terminal residue" evidence="2">
    <location>
        <position position="370"/>
    </location>
</feature>
<reference evidence="2 3" key="1">
    <citation type="submission" date="2024-03" db="EMBL/GenBank/DDBJ databases">
        <title>The Acrasis kona genome and developmental transcriptomes reveal deep origins of eukaryotic multicellular pathways.</title>
        <authorList>
            <person name="Sheikh S."/>
            <person name="Fu C.-J."/>
            <person name="Brown M.W."/>
            <person name="Baldauf S.L."/>
        </authorList>
    </citation>
    <scope>NUCLEOTIDE SEQUENCE [LARGE SCALE GENOMIC DNA]</scope>
    <source>
        <strain evidence="2 3">ATCC MYA-3509</strain>
    </source>
</reference>
<dbReference type="SUPFAM" id="SSF143456">
    <property type="entry name" value="VC0467-like"/>
    <property type="match status" value="1"/>
</dbReference>
<organism evidence="2 3">
    <name type="scientific">Acrasis kona</name>
    <dbReference type="NCBI Taxonomy" id="1008807"/>
    <lineage>
        <taxon>Eukaryota</taxon>
        <taxon>Discoba</taxon>
        <taxon>Heterolobosea</taxon>
        <taxon>Tetramitia</taxon>
        <taxon>Eutetramitia</taxon>
        <taxon>Acrasidae</taxon>
        <taxon>Acrasis</taxon>
    </lineage>
</organism>
<name>A0AAW2Z7D8_9EUKA</name>
<dbReference type="PANTHER" id="PTHR31984">
    <property type="entry name" value="TRANSPORTER, PUTATIVE (DUF179)-RELATED"/>
    <property type="match status" value="1"/>
</dbReference>
<feature type="compositionally biased region" description="Low complexity" evidence="1">
    <location>
        <begin position="124"/>
        <end position="133"/>
    </location>
</feature>